<dbReference type="RefSeq" id="WP_344692650.1">
    <property type="nucleotide sequence ID" value="NZ_BAABBF010000003.1"/>
</dbReference>
<dbReference type="Gene3D" id="2.30.180.10">
    <property type="entry name" value="FAS1 domain"/>
    <property type="match status" value="1"/>
</dbReference>
<dbReference type="EMBL" id="BAABBF010000003">
    <property type="protein sequence ID" value="GAA3705498.1"/>
    <property type="molecule type" value="Genomic_DNA"/>
</dbReference>
<dbReference type="PANTHER" id="PTHR10900:SF77">
    <property type="entry name" value="FI19380P1"/>
    <property type="match status" value="1"/>
</dbReference>
<feature type="domain" description="FAS1" evidence="3">
    <location>
        <begin position="67"/>
        <end position="212"/>
    </location>
</feature>
<evidence type="ECO:0000313" key="5">
    <source>
        <dbReference type="Proteomes" id="UP001500523"/>
    </source>
</evidence>
<evidence type="ECO:0000313" key="4">
    <source>
        <dbReference type="EMBL" id="GAA3705498.1"/>
    </source>
</evidence>
<dbReference type="SMART" id="SM00554">
    <property type="entry name" value="FAS1"/>
    <property type="match status" value="1"/>
</dbReference>
<name>A0ABP7DK26_9SPHN</name>
<dbReference type="PROSITE" id="PS50213">
    <property type="entry name" value="FAS1"/>
    <property type="match status" value="1"/>
</dbReference>
<sequence>MRSTFLLTAGLMLAPAIATAQTTAPAAPATAPQTAPATGATTAPVGTPQTGPGTTAPATTAAAPVGTGTIVQALPSIPAHATLVRLLTAAKLDAQLGGAGPFTLFAPNDEAFSRLPAGTLDTLLAPANVASLTTILKNHVVPGALTSDQIKSQITAGGGRATLTTLSGQPLVATIDNGSILLTDAVGNKSYVDKPADVREANGVIHSTNGISLPKLG</sequence>
<evidence type="ECO:0000256" key="2">
    <source>
        <dbReference type="SAM" id="SignalP"/>
    </source>
</evidence>
<keyword evidence="5" id="KW-1185">Reference proteome</keyword>
<protein>
    <recommendedName>
        <fullName evidence="3">FAS1 domain-containing protein</fullName>
    </recommendedName>
</protein>
<dbReference type="InterPro" id="IPR036378">
    <property type="entry name" value="FAS1_dom_sf"/>
</dbReference>
<dbReference type="InterPro" id="IPR000782">
    <property type="entry name" value="FAS1_domain"/>
</dbReference>
<feature type="signal peptide" evidence="2">
    <location>
        <begin position="1"/>
        <end position="20"/>
    </location>
</feature>
<dbReference type="InterPro" id="IPR050904">
    <property type="entry name" value="Adhesion/Biosynth-related"/>
</dbReference>
<proteinExistence type="predicted"/>
<keyword evidence="2" id="KW-0732">Signal</keyword>
<evidence type="ECO:0000256" key="1">
    <source>
        <dbReference type="SAM" id="MobiDB-lite"/>
    </source>
</evidence>
<organism evidence="4 5">
    <name type="scientific">Sphingomonas cynarae</name>
    <dbReference type="NCBI Taxonomy" id="930197"/>
    <lineage>
        <taxon>Bacteria</taxon>
        <taxon>Pseudomonadati</taxon>
        <taxon>Pseudomonadota</taxon>
        <taxon>Alphaproteobacteria</taxon>
        <taxon>Sphingomonadales</taxon>
        <taxon>Sphingomonadaceae</taxon>
        <taxon>Sphingomonas</taxon>
    </lineage>
</organism>
<dbReference type="SUPFAM" id="SSF82153">
    <property type="entry name" value="FAS1 domain"/>
    <property type="match status" value="1"/>
</dbReference>
<gene>
    <name evidence="4" type="ORF">GCM10022268_13890</name>
</gene>
<accession>A0ABP7DK26</accession>
<dbReference type="Pfam" id="PF02469">
    <property type="entry name" value="Fasciclin"/>
    <property type="match status" value="1"/>
</dbReference>
<dbReference type="Proteomes" id="UP001500523">
    <property type="component" value="Unassembled WGS sequence"/>
</dbReference>
<evidence type="ECO:0000259" key="3">
    <source>
        <dbReference type="PROSITE" id="PS50213"/>
    </source>
</evidence>
<comment type="caution">
    <text evidence="4">The sequence shown here is derived from an EMBL/GenBank/DDBJ whole genome shotgun (WGS) entry which is preliminary data.</text>
</comment>
<feature type="chain" id="PRO_5047240499" description="FAS1 domain-containing protein" evidence="2">
    <location>
        <begin position="21"/>
        <end position="217"/>
    </location>
</feature>
<dbReference type="PANTHER" id="PTHR10900">
    <property type="entry name" value="PERIOSTIN-RELATED"/>
    <property type="match status" value="1"/>
</dbReference>
<reference evidence="5" key="1">
    <citation type="journal article" date="2019" name="Int. J. Syst. Evol. Microbiol.">
        <title>The Global Catalogue of Microorganisms (GCM) 10K type strain sequencing project: providing services to taxonomists for standard genome sequencing and annotation.</title>
        <authorList>
            <consortium name="The Broad Institute Genomics Platform"/>
            <consortium name="The Broad Institute Genome Sequencing Center for Infectious Disease"/>
            <person name="Wu L."/>
            <person name="Ma J."/>
        </authorList>
    </citation>
    <scope>NUCLEOTIDE SEQUENCE [LARGE SCALE GENOMIC DNA]</scope>
    <source>
        <strain evidence="5">JCM 17498</strain>
    </source>
</reference>
<feature type="region of interest" description="Disordered" evidence="1">
    <location>
        <begin position="25"/>
        <end position="61"/>
    </location>
</feature>